<evidence type="ECO:0000313" key="2">
    <source>
        <dbReference type="EMBL" id="SEG87975.1"/>
    </source>
</evidence>
<keyword evidence="1" id="KW-0472">Membrane</keyword>
<protein>
    <submittedName>
        <fullName evidence="2">Uncharacterized protein</fullName>
    </submittedName>
</protein>
<evidence type="ECO:0000313" key="3">
    <source>
        <dbReference type="Proteomes" id="UP000236723"/>
    </source>
</evidence>
<dbReference type="Proteomes" id="UP000236723">
    <property type="component" value="Unassembled WGS sequence"/>
</dbReference>
<name>A0A1H6DTQ4_9ACTN</name>
<keyword evidence="1" id="KW-0812">Transmembrane</keyword>
<feature type="transmembrane region" description="Helical" evidence="1">
    <location>
        <begin position="24"/>
        <end position="45"/>
    </location>
</feature>
<proteinExistence type="predicted"/>
<sequence>MTANEIDQPIEAEPPRRPCPTWDAGAPLVLLNGVIAAIAAIADAYTATRSVVATAIAGAAAVLVALLVGGLIGVLIGGRR</sequence>
<keyword evidence="1" id="KW-1133">Transmembrane helix</keyword>
<dbReference type="RefSeq" id="WP_103943336.1">
    <property type="nucleotide sequence ID" value="NZ_FNVO01000021.1"/>
</dbReference>
<feature type="transmembrane region" description="Helical" evidence="1">
    <location>
        <begin position="51"/>
        <end position="76"/>
    </location>
</feature>
<reference evidence="3" key="1">
    <citation type="submission" date="2016-10" db="EMBL/GenBank/DDBJ databases">
        <authorList>
            <person name="Varghese N."/>
            <person name="Submissions S."/>
        </authorList>
    </citation>
    <scope>NUCLEOTIDE SEQUENCE [LARGE SCALE GENOMIC DNA]</scope>
    <source>
        <strain evidence="3">DSM 43163</strain>
    </source>
</reference>
<gene>
    <name evidence="2" type="ORF">SAMN04489712_12149</name>
</gene>
<dbReference type="AlphaFoldDB" id="A0A1H6DTQ4"/>
<evidence type="ECO:0000256" key="1">
    <source>
        <dbReference type="SAM" id="Phobius"/>
    </source>
</evidence>
<organism evidence="2 3">
    <name type="scientific">Thermomonospora echinospora</name>
    <dbReference type="NCBI Taxonomy" id="1992"/>
    <lineage>
        <taxon>Bacteria</taxon>
        <taxon>Bacillati</taxon>
        <taxon>Actinomycetota</taxon>
        <taxon>Actinomycetes</taxon>
        <taxon>Streptosporangiales</taxon>
        <taxon>Thermomonosporaceae</taxon>
        <taxon>Thermomonospora</taxon>
    </lineage>
</organism>
<dbReference type="EMBL" id="FNVO01000021">
    <property type="protein sequence ID" value="SEG87975.1"/>
    <property type="molecule type" value="Genomic_DNA"/>
</dbReference>
<accession>A0A1H6DTQ4</accession>
<keyword evidence="3" id="KW-1185">Reference proteome</keyword>